<dbReference type="RefSeq" id="WP_250750922.1">
    <property type="nucleotide sequence ID" value="NZ_CP098401.1"/>
</dbReference>
<name>A0ABY4TS08_9SPHN</name>
<reference evidence="1" key="1">
    <citation type="submission" date="2022-05" db="EMBL/GenBank/DDBJ databases">
        <title>Sphingomonas sp. strain RMG20 Genome sequencing and assembly.</title>
        <authorList>
            <person name="Kim I."/>
        </authorList>
    </citation>
    <scope>NUCLEOTIDE SEQUENCE</scope>
    <source>
        <strain evidence="1">RMG20</strain>
    </source>
</reference>
<organism evidence="1 2">
    <name type="scientific">Sphingomonas donggukensis</name>
    <dbReference type="NCBI Taxonomy" id="2949093"/>
    <lineage>
        <taxon>Bacteria</taxon>
        <taxon>Pseudomonadati</taxon>
        <taxon>Pseudomonadota</taxon>
        <taxon>Alphaproteobacteria</taxon>
        <taxon>Sphingomonadales</taxon>
        <taxon>Sphingomonadaceae</taxon>
        <taxon>Sphingomonas</taxon>
    </lineage>
</organism>
<evidence type="ECO:0000313" key="1">
    <source>
        <dbReference type="EMBL" id="URW75170.1"/>
    </source>
</evidence>
<accession>A0ABY4TS08</accession>
<proteinExistence type="predicted"/>
<dbReference type="Proteomes" id="UP001055580">
    <property type="component" value="Chromosome"/>
</dbReference>
<keyword evidence="2" id="KW-1185">Reference proteome</keyword>
<dbReference type="EMBL" id="CP098401">
    <property type="protein sequence ID" value="URW75170.1"/>
    <property type="molecule type" value="Genomic_DNA"/>
</dbReference>
<protein>
    <submittedName>
        <fullName evidence="1">Uncharacterized protein</fullName>
    </submittedName>
</protein>
<sequence>MDWYQLGGSLAAILALAGIARLLRLGESRIDSPAKAIEFAEHALVGFHGERAIVSEDGGAALVAGNGTIAVLKRHGAKVVVRRLLPPLKLREAVEGVTVETGETLFGAVTLRGVLVAEVRALGGEVVLRTVH</sequence>
<gene>
    <name evidence="1" type="ORF">M9980_11520</name>
</gene>
<evidence type="ECO:0000313" key="2">
    <source>
        <dbReference type="Proteomes" id="UP001055580"/>
    </source>
</evidence>